<name>A0A0C6FC69_9HYPH</name>
<geneLocation type="plasmid" evidence="3">
    <name>pMaq22A_3p DNA</name>
</geneLocation>
<proteinExistence type="predicted"/>
<evidence type="ECO:0000313" key="3">
    <source>
        <dbReference type="Proteomes" id="UP000061432"/>
    </source>
</evidence>
<evidence type="ECO:0000256" key="1">
    <source>
        <dbReference type="SAM" id="MobiDB-lite"/>
    </source>
</evidence>
<dbReference type="AlphaFoldDB" id="A0A0C6FC69"/>
<feature type="region of interest" description="Disordered" evidence="1">
    <location>
        <begin position="20"/>
        <end position="126"/>
    </location>
</feature>
<sequence length="126" mass="13804">MCVSTRSAAAAVSSALNCWSTSSSRSPRRSTGMPLLKRRPRWGSPRRRGRFMRQVLEDGGRAVEGVRHRDAELRGADAVADDVLGRDPAGGDPGAGRRGRRQLRQPGDHRRRRQAAQQAQEGAPTH</sequence>
<evidence type="ECO:0000313" key="2">
    <source>
        <dbReference type="EMBL" id="BAQ50261.1"/>
    </source>
</evidence>
<organism evidence="2 3">
    <name type="scientific">Methylobacterium aquaticum</name>
    <dbReference type="NCBI Taxonomy" id="270351"/>
    <lineage>
        <taxon>Bacteria</taxon>
        <taxon>Pseudomonadati</taxon>
        <taxon>Pseudomonadota</taxon>
        <taxon>Alphaproteobacteria</taxon>
        <taxon>Hyphomicrobiales</taxon>
        <taxon>Methylobacteriaceae</taxon>
        <taxon>Methylobacterium</taxon>
    </lineage>
</organism>
<reference evidence="3" key="2">
    <citation type="submission" date="2015-01" db="EMBL/GenBank/DDBJ databases">
        <title>Complete genome sequence of Methylobacterium aquaticum strain 22A.</title>
        <authorList>
            <person name="Tani A."/>
            <person name="Ogura Y."/>
            <person name="Hayashi T."/>
        </authorList>
    </citation>
    <scope>NUCLEOTIDE SEQUENCE [LARGE SCALE GENOMIC DNA]</scope>
    <source>
        <strain evidence="3">MA-22A</strain>
        <plasmid evidence="3">Plasmid pMaq22A_3p DNA</plasmid>
    </source>
</reference>
<feature type="compositionally biased region" description="Basic and acidic residues" evidence="1">
    <location>
        <begin position="55"/>
        <end position="75"/>
    </location>
</feature>
<dbReference type="Proteomes" id="UP000061432">
    <property type="component" value="Plasmid pMaq22A_3p"/>
</dbReference>
<dbReference type="EMBL" id="AP014707">
    <property type="protein sequence ID" value="BAQ50261.1"/>
    <property type="molecule type" value="Genomic_DNA"/>
</dbReference>
<reference evidence="2 3" key="1">
    <citation type="journal article" date="2015" name="Genome Announc.">
        <title>Complete Genome Sequence of Methylobacterium aquaticum Strain 22A, Isolated from Racomitrium japonicum Moss.</title>
        <authorList>
            <person name="Tani A."/>
            <person name="Ogura Y."/>
            <person name="Hayashi T."/>
            <person name="Kimbara K."/>
        </authorList>
    </citation>
    <scope>NUCLEOTIDE SEQUENCE [LARGE SCALE GENOMIC DNA]</scope>
    <source>
        <strain evidence="2 3">MA-22A</strain>
        <plasmid evidence="3">Plasmid pMaq22A_3p DNA</plasmid>
    </source>
</reference>
<protein>
    <submittedName>
        <fullName evidence="2">Uncharacterized protein</fullName>
    </submittedName>
</protein>
<feature type="compositionally biased region" description="Basic residues" evidence="1">
    <location>
        <begin position="97"/>
        <end position="114"/>
    </location>
</feature>
<keyword evidence="2" id="KW-0614">Plasmid</keyword>
<dbReference type="KEGG" id="maqu:Maq22A_3p50025"/>
<gene>
    <name evidence="2" type="ORF">Maq22A_3p50025</name>
</gene>
<feature type="compositionally biased region" description="Low complexity" evidence="1">
    <location>
        <begin position="20"/>
        <end position="31"/>
    </location>
</feature>
<feature type="compositionally biased region" description="Basic residues" evidence="1">
    <location>
        <begin position="36"/>
        <end position="51"/>
    </location>
</feature>
<accession>A0A0C6FC69</accession>